<evidence type="ECO:0000313" key="2">
    <source>
        <dbReference type="Proteomes" id="UP000199347"/>
    </source>
</evidence>
<reference evidence="2" key="1">
    <citation type="submission" date="2016-10" db="EMBL/GenBank/DDBJ databases">
        <authorList>
            <person name="Varghese N."/>
            <person name="Submissions S."/>
        </authorList>
    </citation>
    <scope>NUCLEOTIDE SEQUENCE [LARGE SCALE GENOMIC DNA]</scope>
    <source>
        <strain evidence="2">DSM 2698</strain>
    </source>
</reference>
<dbReference type="STRING" id="1120955.SAMN03080610_01507"/>
<keyword evidence="2" id="KW-1185">Reference proteome</keyword>
<proteinExistence type="predicted"/>
<protein>
    <submittedName>
        <fullName evidence="1">Uncharacterized protein</fullName>
    </submittedName>
</protein>
<dbReference type="AlphaFoldDB" id="A0A1G5N4K1"/>
<name>A0A1G5N4K1_AFIMA</name>
<evidence type="ECO:0000313" key="1">
    <source>
        <dbReference type="EMBL" id="SCZ32316.1"/>
    </source>
</evidence>
<organism evidence="1 2">
    <name type="scientific">Afifella marina DSM 2698</name>
    <dbReference type="NCBI Taxonomy" id="1120955"/>
    <lineage>
        <taxon>Bacteria</taxon>
        <taxon>Pseudomonadati</taxon>
        <taxon>Pseudomonadota</taxon>
        <taxon>Alphaproteobacteria</taxon>
        <taxon>Hyphomicrobiales</taxon>
        <taxon>Afifellaceae</taxon>
        <taxon>Afifella</taxon>
    </lineage>
</organism>
<accession>A0A1G5N4K1</accession>
<sequence>MRPRVRTKFAAPMRGFDVGGARRPHWYLLLLDAAVKKPAVLTLWNAIRMRSPTKHCDISFSRAPSGAALSLTLLSLDLLLRRP</sequence>
<dbReference type="EMBL" id="FMVW01000002">
    <property type="protein sequence ID" value="SCZ32316.1"/>
    <property type="molecule type" value="Genomic_DNA"/>
</dbReference>
<dbReference type="Proteomes" id="UP000199347">
    <property type="component" value="Unassembled WGS sequence"/>
</dbReference>
<gene>
    <name evidence="1" type="ORF">SAMN03080610_01507</name>
</gene>